<sequence>MDQSSENNIGFTSTHSSIGVKKKNSKIWIIVVLILVLLIGGYFIYSNSRNNEPPKETVLPTEAPIATPTEEATPSGTITPTKAAAGEVKSAADLNIQVLNGSGAEGAAGGVRDFLSEQGYKNLSTGNADNFDYEKVSIRIKSAYSKFLSTLQKDLEEKYEIGTGSGTLDADNEFDAAVIVGK</sequence>
<evidence type="ECO:0000313" key="4">
    <source>
        <dbReference type="Proteomes" id="UP000178558"/>
    </source>
</evidence>
<evidence type="ECO:0000256" key="1">
    <source>
        <dbReference type="SAM" id="Phobius"/>
    </source>
</evidence>
<keyword evidence="1" id="KW-1133">Transmembrane helix</keyword>
<gene>
    <name evidence="3" type="ORF">A3B50_00325</name>
</gene>
<evidence type="ECO:0000313" key="3">
    <source>
        <dbReference type="EMBL" id="OGK50214.1"/>
    </source>
</evidence>
<reference evidence="3 4" key="1">
    <citation type="journal article" date="2016" name="Nat. Commun.">
        <title>Thousands of microbial genomes shed light on interconnected biogeochemical processes in an aquifer system.</title>
        <authorList>
            <person name="Anantharaman K."/>
            <person name="Brown C.T."/>
            <person name="Hug L.A."/>
            <person name="Sharon I."/>
            <person name="Castelle C.J."/>
            <person name="Probst A.J."/>
            <person name="Thomas B.C."/>
            <person name="Singh A."/>
            <person name="Wilkins M.J."/>
            <person name="Karaoz U."/>
            <person name="Brodie E.L."/>
            <person name="Williams K.H."/>
            <person name="Hubbard S.S."/>
            <person name="Banfield J.F."/>
        </authorList>
    </citation>
    <scope>NUCLEOTIDE SEQUENCE [LARGE SCALE GENOMIC DNA]</scope>
</reference>
<organism evidence="3 4">
    <name type="scientific">Candidatus Roizmanbacteria bacterium RIFCSPLOWO2_01_FULL_40_42</name>
    <dbReference type="NCBI Taxonomy" id="1802066"/>
    <lineage>
        <taxon>Bacteria</taxon>
        <taxon>Candidatus Roizmaniibacteriota</taxon>
    </lineage>
</organism>
<comment type="caution">
    <text evidence="3">The sequence shown here is derived from an EMBL/GenBank/DDBJ whole genome shotgun (WGS) entry which is preliminary data.</text>
</comment>
<proteinExistence type="predicted"/>
<keyword evidence="1" id="KW-0472">Membrane</keyword>
<evidence type="ECO:0000259" key="2">
    <source>
        <dbReference type="Pfam" id="PF13399"/>
    </source>
</evidence>
<dbReference type="Proteomes" id="UP000178558">
    <property type="component" value="Unassembled WGS sequence"/>
</dbReference>
<protein>
    <recommendedName>
        <fullName evidence="2">LytR/CpsA/Psr regulator C-terminal domain-containing protein</fullName>
    </recommendedName>
</protein>
<accession>A0A1F7J3P7</accession>
<dbReference type="AlphaFoldDB" id="A0A1F7J3P7"/>
<dbReference type="Gene3D" id="3.30.70.2390">
    <property type="match status" value="1"/>
</dbReference>
<feature type="domain" description="LytR/CpsA/Psr regulator C-terminal" evidence="2">
    <location>
        <begin position="94"/>
        <end position="155"/>
    </location>
</feature>
<dbReference type="EMBL" id="MGAQ01000020">
    <property type="protein sequence ID" value="OGK50214.1"/>
    <property type="molecule type" value="Genomic_DNA"/>
</dbReference>
<keyword evidence="1" id="KW-0812">Transmembrane</keyword>
<dbReference type="InterPro" id="IPR027381">
    <property type="entry name" value="LytR/CpsA/Psr_C"/>
</dbReference>
<name>A0A1F7J3P7_9BACT</name>
<feature type="transmembrane region" description="Helical" evidence="1">
    <location>
        <begin position="27"/>
        <end position="45"/>
    </location>
</feature>
<dbReference type="Pfam" id="PF13399">
    <property type="entry name" value="LytR_C"/>
    <property type="match status" value="1"/>
</dbReference>